<dbReference type="Gene3D" id="3.30.70.360">
    <property type="match status" value="1"/>
</dbReference>
<feature type="binding site" evidence="2">
    <location>
        <position position="140"/>
    </location>
    <ligand>
        <name>Mn(2+)</name>
        <dbReference type="ChEBI" id="CHEBI:29035"/>
        <label>2</label>
    </ligand>
</feature>
<dbReference type="Pfam" id="PF07687">
    <property type="entry name" value="M20_dimer"/>
    <property type="match status" value="1"/>
</dbReference>
<dbReference type="SUPFAM" id="SSF53187">
    <property type="entry name" value="Zn-dependent exopeptidases"/>
    <property type="match status" value="1"/>
</dbReference>
<dbReference type="PANTHER" id="PTHR11014">
    <property type="entry name" value="PEPTIDASE M20 FAMILY MEMBER"/>
    <property type="match status" value="1"/>
</dbReference>
<dbReference type="NCBIfam" id="TIGR01891">
    <property type="entry name" value="amidohydrolases"/>
    <property type="match status" value="1"/>
</dbReference>
<name>A0AB94IDU6_9GAMM</name>
<dbReference type="SUPFAM" id="SSF55031">
    <property type="entry name" value="Bacterial exopeptidase dimerisation domain"/>
    <property type="match status" value="1"/>
</dbReference>
<feature type="binding site" evidence="2">
    <location>
        <position position="166"/>
    </location>
    <ligand>
        <name>Mn(2+)</name>
        <dbReference type="ChEBI" id="CHEBI:29035"/>
        <label>2</label>
    </ligand>
</feature>
<dbReference type="Pfam" id="PF01546">
    <property type="entry name" value="Peptidase_M20"/>
    <property type="match status" value="1"/>
</dbReference>
<evidence type="ECO:0000256" key="2">
    <source>
        <dbReference type="PIRSR" id="PIRSR005962-1"/>
    </source>
</evidence>
<dbReference type="InterPro" id="IPR036264">
    <property type="entry name" value="Bact_exopeptidase_dim_dom"/>
</dbReference>
<dbReference type="InterPro" id="IPR002933">
    <property type="entry name" value="Peptidase_M20"/>
</dbReference>
<organism evidence="4 5">
    <name type="scientific">Candidatus Schmidhempelia bombi str. Bimp</name>
    <dbReference type="NCBI Taxonomy" id="1387197"/>
    <lineage>
        <taxon>Bacteria</taxon>
        <taxon>Pseudomonadati</taxon>
        <taxon>Pseudomonadota</taxon>
        <taxon>Gammaproteobacteria</taxon>
        <taxon>Orbales</taxon>
        <taxon>Orbaceae</taxon>
        <taxon>Candidatus Schmidhempelia</taxon>
    </lineage>
</organism>
<dbReference type="PANTHER" id="PTHR11014:SF63">
    <property type="entry name" value="METALLOPEPTIDASE, PUTATIVE (AFU_ORTHOLOGUE AFUA_6G09600)-RELATED"/>
    <property type="match status" value="1"/>
</dbReference>
<evidence type="ECO:0000256" key="1">
    <source>
        <dbReference type="ARBA" id="ARBA00022801"/>
    </source>
</evidence>
<dbReference type="GO" id="GO:0019877">
    <property type="term" value="P:diaminopimelate biosynthetic process"/>
    <property type="evidence" value="ECO:0007669"/>
    <property type="project" value="UniProtKB-ARBA"/>
</dbReference>
<dbReference type="EMBL" id="AWGA01000024">
    <property type="protein sequence ID" value="TEA27638.1"/>
    <property type="molecule type" value="Genomic_DNA"/>
</dbReference>
<feature type="binding site" evidence="2">
    <location>
        <position position="361"/>
    </location>
    <ligand>
        <name>Mn(2+)</name>
        <dbReference type="ChEBI" id="CHEBI:29035"/>
        <label>2</label>
    </ligand>
</feature>
<feature type="domain" description="Peptidase M20 dimerisation" evidence="3">
    <location>
        <begin position="190"/>
        <end position="279"/>
    </location>
</feature>
<dbReference type="InterPro" id="IPR017439">
    <property type="entry name" value="Amidohydrolase"/>
</dbReference>
<dbReference type="InterPro" id="IPR011650">
    <property type="entry name" value="Peptidase_M20_dimer"/>
</dbReference>
<dbReference type="Gene3D" id="3.40.630.10">
    <property type="entry name" value="Zn peptidases"/>
    <property type="match status" value="1"/>
</dbReference>
<keyword evidence="5" id="KW-1185">Reference proteome</keyword>
<dbReference type="CDD" id="cd05666">
    <property type="entry name" value="M20_Acy1-like"/>
    <property type="match status" value="1"/>
</dbReference>
<evidence type="ECO:0000313" key="5">
    <source>
        <dbReference type="Proteomes" id="UP000506160"/>
    </source>
</evidence>
<dbReference type="GO" id="GO:0046872">
    <property type="term" value="F:metal ion binding"/>
    <property type="evidence" value="ECO:0007669"/>
    <property type="project" value="UniProtKB-KW"/>
</dbReference>
<sequence length="389" mass="42771">MDKLNILPEIKALYNDMAMWRHHLHAHPETAFNEYNTTDYIEQRLLEFGVDKIYKNFAPTGLVATITGNKSGPWVGLRADIDALDMLEQTNHSYCSTIPGKMHGCGHDGHTAMLLGAASYLAKHRDFAGTVALIFQPAEENEGGGRVMVENGLFEQLPIASVYGMHNWPNMPLGQFSIKSGPLMAAYDIFQITLTGKGSHGAAPHLGHDTIVATGQLITALQSIVSRNIDPLDSAVVSITQVHSGDTWNVLPQEAILCGTVRTFKENVQDKIEQRIKTIALGIGEALNVDINVEYQRRYPATVNHEKETDIAVKVAQSIVGKENVITNPAPQMGSEDFAFMLQKQVGAYIWLGAGEGANLHHPAYNFNDDLLIYGATYWIELVNHVLGK</sequence>
<feature type="binding site" evidence="2">
    <location>
        <position position="107"/>
    </location>
    <ligand>
        <name>Mn(2+)</name>
        <dbReference type="ChEBI" id="CHEBI:29035"/>
        <label>2</label>
    </ligand>
</feature>
<comment type="cofactor">
    <cofactor evidence="2">
        <name>Mn(2+)</name>
        <dbReference type="ChEBI" id="CHEBI:29035"/>
    </cofactor>
    <text evidence="2">The Mn(2+) ion enhances activity.</text>
</comment>
<evidence type="ECO:0000313" key="4">
    <source>
        <dbReference type="EMBL" id="TEA27638.1"/>
    </source>
</evidence>
<accession>A0AB94IDU6</accession>
<reference evidence="4 5" key="1">
    <citation type="journal article" date="2014" name="Appl. Environ. Microbiol.">
        <title>Genomic features of a bumble bee symbiont reflect its host environment.</title>
        <authorList>
            <person name="Martinson V.G."/>
            <person name="Magoc T."/>
            <person name="Koch H."/>
            <person name="Salzberg S.L."/>
            <person name="Moran N.A."/>
        </authorList>
    </citation>
    <scope>NUCLEOTIDE SEQUENCE [LARGE SCALE GENOMIC DNA]</scope>
    <source>
        <strain evidence="4 5">Bimp</strain>
    </source>
</reference>
<comment type="caution">
    <text evidence="4">The sequence shown here is derived from an EMBL/GenBank/DDBJ whole genome shotgun (WGS) entry which is preliminary data.</text>
</comment>
<feature type="binding site" evidence="2">
    <location>
        <position position="105"/>
    </location>
    <ligand>
        <name>Mn(2+)</name>
        <dbReference type="ChEBI" id="CHEBI:29035"/>
        <label>2</label>
    </ligand>
</feature>
<protein>
    <submittedName>
        <fullName evidence="4">Amidohydrolase</fullName>
    </submittedName>
</protein>
<dbReference type="Proteomes" id="UP000506160">
    <property type="component" value="Unassembled WGS sequence"/>
</dbReference>
<proteinExistence type="predicted"/>
<keyword evidence="1" id="KW-0378">Hydrolase</keyword>
<evidence type="ECO:0000259" key="3">
    <source>
        <dbReference type="Pfam" id="PF07687"/>
    </source>
</evidence>
<dbReference type="FunFam" id="3.30.70.360:FF:000001">
    <property type="entry name" value="N-acetyldiaminopimelate deacetylase"/>
    <property type="match status" value="1"/>
</dbReference>
<dbReference type="PIRSF" id="PIRSF005962">
    <property type="entry name" value="Pept_M20D_amidohydro"/>
    <property type="match status" value="1"/>
</dbReference>
<dbReference type="AlphaFoldDB" id="A0AB94IDU6"/>
<keyword evidence="2" id="KW-0464">Manganese</keyword>
<dbReference type="RefSeq" id="WP_036562420.1">
    <property type="nucleotide sequence ID" value="NZ_AWGA01000024.1"/>
</dbReference>
<gene>
    <name evidence="4" type="ORF">O970_02505</name>
</gene>
<dbReference type="GO" id="GO:0050118">
    <property type="term" value="F:N-acetyldiaminopimelate deacetylase activity"/>
    <property type="evidence" value="ECO:0007669"/>
    <property type="project" value="UniProtKB-ARBA"/>
</dbReference>
<keyword evidence="2" id="KW-0479">Metal-binding</keyword>